<accession>A0A5B9P7R5</accession>
<dbReference type="AlphaFoldDB" id="A0A5B9P7R5"/>
<protein>
    <recommendedName>
        <fullName evidence="3">Transposase IS4-like domain-containing protein</fullName>
    </recommendedName>
</protein>
<dbReference type="Proteomes" id="UP000322214">
    <property type="component" value="Chromosome"/>
</dbReference>
<gene>
    <name evidence="1" type="ORF">MFFC18_22480</name>
</gene>
<evidence type="ECO:0000313" key="2">
    <source>
        <dbReference type="Proteomes" id="UP000322214"/>
    </source>
</evidence>
<sequence>MQQSNRRLPNIGDGKNHKVIVTDGATVIMADTPENQKEYPQPGSQTPGCGFPIMRMLELFALSPGAVLEVALGKYAGKFSHEVSLFRLIDTLIQKGNVFLADRAFAGGFEMTRMEMRGAHYVLRMHQKRKANFRTGIRYGNDDHAIRLERPGRPKWMSKEEYEQYPDFIIVREVRIRVQ</sequence>
<evidence type="ECO:0000313" key="1">
    <source>
        <dbReference type="EMBL" id="QEG22368.1"/>
    </source>
</evidence>
<keyword evidence="2" id="KW-1185">Reference proteome</keyword>
<evidence type="ECO:0008006" key="3">
    <source>
        <dbReference type="Google" id="ProtNLM"/>
    </source>
</evidence>
<dbReference type="EMBL" id="CP042912">
    <property type="protein sequence ID" value="QEG22368.1"/>
    <property type="molecule type" value="Genomic_DNA"/>
</dbReference>
<name>A0A5B9P7R5_9BACT</name>
<reference evidence="1 2" key="1">
    <citation type="submission" date="2019-08" db="EMBL/GenBank/DDBJ databases">
        <title>Deep-cultivation of Planctomycetes and their phenomic and genomic characterization uncovers novel biology.</title>
        <authorList>
            <person name="Wiegand S."/>
            <person name="Jogler M."/>
            <person name="Boedeker C."/>
            <person name="Pinto D."/>
            <person name="Vollmers J."/>
            <person name="Rivas-Marin E."/>
            <person name="Kohn T."/>
            <person name="Peeters S.H."/>
            <person name="Heuer A."/>
            <person name="Rast P."/>
            <person name="Oberbeckmann S."/>
            <person name="Bunk B."/>
            <person name="Jeske O."/>
            <person name="Meyerdierks A."/>
            <person name="Storesund J.E."/>
            <person name="Kallscheuer N."/>
            <person name="Luecker S."/>
            <person name="Lage O.M."/>
            <person name="Pohl T."/>
            <person name="Merkel B.J."/>
            <person name="Hornburger P."/>
            <person name="Mueller R.-W."/>
            <person name="Bruemmer F."/>
            <person name="Labrenz M."/>
            <person name="Spormann A.M."/>
            <person name="Op den Camp H."/>
            <person name="Overmann J."/>
            <person name="Amann R."/>
            <person name="Jetten M.S.M."/>
            <person name="Mascher T."/>
            <person name="Medema M.H."/>
            <person name="Devos D.P."/>
            <person name="Kaster A.-K."/>
            <person name="Ovreas L."/>
            <person name="Rohde M."/>
            <person name="Galperin M.Y."/>
            <person name="Jogler C."/>
        </authorList>
    </citation>
    <scope>NUCLEOTIDE SEQUENCE [LARGE SCALE GENOMIC DNA]</scope>
    <source>
        <strain evidence="1 2">FC18</strain>
    </source>
</reference>
<proteinExistence type="predicted"/>
<dbReference type="KEGG" id="mff:MFFC18_22480"/>
<organism evidence="1 2">
    <name type="scientific">Mariniblastus fucicola</name>
    <dbReference type="NCBI Taxonomy" id="980251"/>
    <lineage>
        <taxon>Bacteria</taxon>
        <taxon>Pseudomonadati</taxon>
        <taxon>Planctomycetota</taxon>
        <taxon>Planctomycetia</taxon>
        <taxon>Pirellulales</taxon>
        <taxon>Pirellulaceae</taxon>
        <taxon>Mariniblastus</taxon>
    </lineage>
</organism>